<accession>A0A4Q7J6Y5</accession>
<dbReference type="Pfam" id="PF13399">
    <property type="entry name" value="LytR_C"/>
    <property type="match status" value="1"/>
</dbReference>
<evidence type="ECO:0000313" key="4">
    <source>
        <dbReference type="Proteomes" id="UP000292003"/>
    </source>
</evidence>
<gene>
    <name evidence="3" type="ORF">EWH70_22765</name>
</gene>
<feature type="domain" description="LytR/CpsA/Psr regulator C-terminal" evidence="2">
    <location>
        <begin position="106"/>
        <end position="195"/>
    </location>
</feature>
<dbReference type="AlphaFoldDB" id="A0A4Q7J6Y5"/>
<feature type="compositionally biased region" description="Pro residues" evidence="1">
    <location>
        <begin position="58"/>
        <end position="97"/>
    </location>
</feature>
<dbReference type="RefSeq" id="WP_130477506.1">
    <property type="nucleotide sequence ID" value="NZ_SFCC01000011.1"/>
</dbReference>
<evidence type="ECO:0000313" key="3">
    <source>
        <dbReference type="EMBL" id="RZQ61774.1"/>
    </source>
</evidence>
<comment type="caution">
    <text evidence="3">The sequence shown here is derived from an EMBL/GenBank/DDBJ whole genome shotgun (WGS) entry which is preliminary data.</text>
</comment>
<proteinExistence type="predicted"/>
<keyword evidence="4" id="KW-1185">Reference proteome</keyword>
<protein>
    <submittedName>
        <fullName evidence="3">LytR family transcriptional regulator</fullName>
    </submittedName>
</protein>
<organism evidence="3 4">
    <name type="scientific">Amycolatopsis suaedae</name>
    <dbReference type="NCBI Taxonomy" id="2510978"/>
    <lineage>
        <taxon>Bacteria</taxon>
        <taxon>Bacillati</taxon>
        <taxon>Actinomycetota</taxon>
        <taxon>Actinomycetes</taxon>
        <taxon>Pseudonocardiales</taxon>
        <taxon>Pseudonocardiaceae</taxon>
        <taxon>Amycolatopsis</taxon>
    </lineage>
</organism>
<sequence>MSWFNGLSRPLRLAGFVLVGVAVVAAVIGGVTAVTDDDPAETAAPSPTAPSDPGSAQNPPPAPPSSSVPPSPPAPPPSTSSVPPPSPSTPPPGPPGGDPQAAAKRIPVRVYNNSTIHGLGARAGDDLRASGWNVAEVSNYPSGIIPTTTAYYRPGTEEEAAARALAAEFGMRAEPRFEGIQHSTGGVIVIVTNDYGKVQRQK</sequence>
<dbReference type="Proteomes" id="UP000292003">
    <property type="component" value="Unassembled WGS sequence"/>
</dbReference>
<reference evidence="3 4" key="1">
    <citation type="submission" date="2019-02" db="EMBL/GenBank/DDBJ databases">
        <title>Draft genome sequence of Amycolatopsis sp. 8-3EHSu isolated from roots of Suaeda maritima.</title>
        <authorList>
            <person name="Duangmal K."/>
            <person name="Chantavorakit T."/>
        </authorList>
    </citation>
    <scope>NUCLEOTIDE SEQUENCE [LARGE SCALE GENOMIC DNA]</scope>
    <source>
        <strain evidence="3 4">8-3EHSu</strain>
    </source>
</reference>
<name>A0A4Q7J6Y5_9PSEU</name>
<dbReference type="OrthoDB" id="4427486at2"/>
<dbReference type="Gene3D" id="3.30.70.2390">
    <property type="match status" value="1"/>
</dbReference>
<feature type="compositionally biased region" description="Low complexity" evidence="1">
    <location>
        <begin position="41"/>
        <end position="53"/>
    </location>
</feature>
<evidence type="ECO:0000259" key="2">
    <source>
        <dbReference type="Pfam" id="PF13399"/>
    </source>
</evidence>
<dbReference type="InterPro" id="IPR027381">
    <property type="entry name" value="LytR/CpsA/Psr_C"/>
</dbReference>
<evidence type="ECO:0000256" key="1">
    <source>
        <dbReference type="SAM" id="MobiDB-lite"/>
    </source>
</evidence>
<dbReference type="EMBL" id="SFCC01000011">
    <property type="protein sequence ID" value="RZQ61774.1"/>
    <property type="molecule type" value="Genomic_DNA"/>
</dbReference>
<feature type="region of interest" description="Disordered" evidence="1">
    <location>
        <begin position="36"/>
        <end position="102"/>
    </location>
</feature>